<dbReference type="Proteomes" id="UP000076449">
    <property type="component" value="Chromosome II"/>
</dbReference>
<dbReference type="AlphaFoldDB" id="A0A167RTW7"/>
<dbReference type="EMBL" id="CM002799">
    <property type="protein sequence ID" value="KZN86438.1"/>
    <property type="molecule type" value="Genomic_DNA"/>
</dbReference>
<protein>
    <submittedName>
        <fullName evidence="1">Uncharacterized protein</fullName>
    </submittedName>
</protein>
<name>A0A167RTW7_PENCH</name>
<accession>A0A167RTW7</accession>
<organism evidence="1">
    <name type="scientific">Penicillium chrysogenum</name>
    <name type="common">Penicillium notatum</name>
    <dbReference type="NCBI Taxonomy" id="5076"/>
    <lineage>
        <taxon>Eukaryota</taxon>
        <taxon>Fungi</taxon>
        <taxon>Dikarya</taxon>
        <taxon>Ascomycota</taxon>
        <taxon>Pezizomycotina</taxon>
        <taxon>Eurotiomycetes</taxon>
        <taxon>Eurotiomycetidae</taxon>
        <taxon>Eurotiales</taxon>
        <taxon>Aspergillaceae</taxon>
        <taxon>Penicillium</taxon>
        <taxon>Penicillium chrysogenum species complex</taxon>
    </lineage>
</organism>
<sequence>MAPQTIIINYTPDKRLSLIDATTKQPLYHVKVSRQTPQMEMIRLTGHLPPTEGAGTDATGTGMRPIPADEENYFESRVCTAQFKMTSLDVMLRIREQRNIELKRQKVLSTRYSFVSPALTVGGASGLVGEGGPIVLTWETDSGDNTVGNFRLVREGDSKVLVKFRNEAFSNARVGTFEVLDGAMDQLVKDEAVISGLAMLAMNQSFQLAGMVMFGRS</sequence>
<proteinExistence type="predicted"/>
<reference evidence="1" key="1">
    <citation type="journal article" date="2014" name="Genome Announc.">
        <title>Complete sequencing and chromosome-scale genome assembly of the industrial progenitor strain P2niaD18 from the penicillin producer Penicillium chrysogenum.</title>
        <authorList>
            <person name="Specht T."/>
            <person name="Dahlmann T.A."/>
            <person name="Zadra I."/>
            <person name="Kurnsteiner H."/>
            <person name="Kuck U."/>
        </authorList>
    </citation>
    <scope>NUCLEOTIDE SEQUENCE [LARGE SCALE GENOMIC DNA]</scope>
    <source>
        <strain evidence="1">P2niaD18</strain>
    </source>
</reference>
<evidence type="ECO:0000313" key="1">
    <source>
        <dbReference type="EMBL" id="KZN86438.1"/>
    </source>
</evidence>
<gene>
    <name evidence="1" type="ORF">EN45_049630</name>
</gene>